<dbReference type="Proteomes" id="UP000054776">
    <property type="component" value="Unassembled WGS sequence"/>
</dbReference>
<keyword evidence="1" id="KW-1133">Transmembrane helix</keyword>
<keyword evidence="2" id="KW-0732">Signal</keyword>
<evidence type="ECO:0000256" key="1">
    <source>
        <dbReference type="SAM" id="Phobius"/>
    </source>
</evidence>
<keyword evidence="4" id="KW-1185">Reference proteome</keyword>
<feature type="transmembrane region" description="Helical" evidence="1">
    <location>
        <begin position="111"/>
        <end position="132"/>
    </location>
</feature>
<feature type="signal peptide" evidence="2">
    <location>
        <begin position="1"/>
        <end position="26"/>
    </location>
</feature>
<feature type="transmembrane region" description="Helical" evidence="1">
    <location>
        <begin position="187"/>
        <end position="203"/>
    </location>
</feature>
<keyword evidence="1" id="KW-0812">Transmembrane</keyword>
<feature type="chain" id="PRO_5006874888" evidence="2">
    <location>
        <begin position="27"/>
        <end position="224"/>
    </location>
</feature>
<evidence type="ECO:0000313" key="4">
    <source>
        <dbReference type="Proteomes" id="UP000054776"/>
    </source>
</evidence>
<name>A0A0V1B3P8_TRISP</name>
<dbReference type="AlphaFoldDB" id="A0A0V1B3P8"/>
<accession>A0A0V1B3P8</accession>
<gene>
    <name evidence="3" type="ORF">T01_1983</name>
</gene>
<evidence type="ECO:0000313" key="3">
    <source>
        <dbReference type="EMBL" id="KRY31652.1"/>
    </source>
</evidence>
<keyword evidence="1" id="KW-0472">Membrane</keyword>
<comment type="caution">
    <text evidence="3">The sequence shown here is derived from an EMBL/GenBank/DDBJ whole genome shotgun (WGS) entry which is preliminary data.</text>
</comment>
<organism evidence="3 4">
    <name type="scientific">Trichinella spiralis</name>
    <name type="common">Trichina worm</name>
    <dbReference type="NCBI Taxonomy" id="6334"/>
    <lineage>
        <taxon>Eukaryota</taxon>
        <taxon>Metazoa</taxon>
        <taxon>Ecdysozoa</taxon>
        <taxon>Nematoda</taxon>
        <taxon>Enoplea</taxon>
        <taxon>Dorylaimia</taxon>
        <taxon>Trichinellida</taxon>
        <taxon>Trichinellidae</taxon>
        <taxon>Trichinella</taxon>
    </lineage>
</organism>
<protein>
    <submittedName>
        <fullName evidence="3">Uncharacterized protein</fullName>
    </submittedName>
</protein>
<sequence>MADKLVLLSFRLIKLELLSVIASSDGWCRCCRCAKFQKVVNRNSSYATLSGTDEDTTRFLLLCRFCCRLRSALLNNNNDENLLDLVFALAFPFFLNVDHKIKLRFQKMTFACWRLAISCFVPVPILVTLLFLKCKKLGNQPTKKKLNTNRSCCFLCFFNRCSSDDISSQLLAKLAFHQLFMNKQPCLLVRVMLIICLFSLRFIRRRCGVYRSAVVNFDLERCNS</sequence>
<dbReference type="EMBL" id="JYDH01000114">
    <property type="protein sequence ID" value="KRY31652.1"/>
    <property type="molecule type" value="Genomic_DNA"/>
</dbReference>
<reference evidence="3 4" key="1">
    <citation type="submission" date="2015-01" db="EMBL/GenBank/DDBJ databases">
        <title>Evolution of Trichinella species and genotypes.</title>
        <authorList>
            <person name="Korhonen P.K."/>
            <person name="Edoardo P."/>
            <person name="Giuseppe L.R."/>
            <person name="Gasser R.B."/>
        </authorList>
    </citation>
    <scope>NUCLEOTIDE SEQUENCE [LARGE SCALE GENOMIC DNA]</scope>
    <source>
        <strain evidence="3">ISS3</strain>
    </source>
</reference>
<dbReference type="OrthoDB" id="10325005at2759"/>
<evidence type="ECO:0000256" key="2">
    <source>
        <dbReference type="SAM" id="SignalP"/>
    </source>
</evidence>
<dbReference type="InParanoid" id="A0A0V1B3P8"/>
<proteinExistence type="predicted"/>